<accession>A0A1Q2MFA2</accession>
<dbReference type="Proteomes" id="UP000188181">
    <property type="component" value="Chromosome"/>
</dbReference>
<reference evidence="2" key="1">
    <citation type="submission" date="2017-02" db="EMBL/GenBank/DDBJ databases">
        <title>Comparative genomics and description of representatives of a novel lineage of planctomycetes thriving in anoxic sediments.</title>
        <authorList>
            <person name="Spring S."/>
            <person name="Bunk B."/>
            <person name="Sproer C."/>
        </authorList>
    </citation>
    <scope>NUCLEOTIDE SEQUENCE [LARGE SCALE GENOMIC DNA]</scope>
    <source>
        <strain evidence="2">SM-Chi-D1</strain>
    </source>
</reference>
<name>A0A1Q2MFA2_9BACT</name>
<dbReference type="OrthoDB" id="266217at2"/>
<keyword evidence="2" id="KW-1185">Reference proteome</keyword>
<dbReference type="EMBL" id="CP019646">
    <property type="protein sequence ID" value="AQQ71376.1"/>
    <property type="molecule type" value="Genomic_DNA"/>
</dbReference>
<dbReference type="KEGG" id="pbas:SMSP2_01749"/>
<organism evidence="1 2">
    <name type="scientific">Limihaloglobus sulfuriphilus</name>
    <dbReference type="NCBI Taxonomy" id="1851148"/>
    <lineage>
        <taxon>Bacteria</taxon>
        <taxon>Pseudomonadati</taxon>
        <taxon>Planctomycetota</taxon>
        <taxon>Phycisphaerae</taxon>
        <taxon>Sedimentisphaerales</taxon>
        <taxon>Sedimentisphaeraceae</taxon>
        <taxon>Limihaloglobus</taxon>
    </lineage>
</organism>
<dbReference type="AlphaFoldDB" id="A0A1Q2MFA2"/>
<sequence length="164" mass="19078">MAEYNGNNIFEKLGALIPGYKGYSEREGRRETDKILREQIVDSLNNNISVLYKWNRAFLKEGHLEQLTEVEDIEKKLRIITDQIKFAQCGDSGFFDVVQVNEKTLDNLYLYDMAFKKKVDEFITNLNSINSHQRKGVGLENLSEQLDSLKQIVENRDKLITEIE</sequence>
<evidence type="ECO:0000313" key="1">
    <source>
        <dbReference type="EMBL" id="AQQ71376.1"/>
    </source>
</evidence>
<dbReference type="STRING" id="1851148.SMSP2_01749"/>
<gene>
    <name evidence="1" type="ORF">SMSP2_01749</name>
</gene>
<evidence type="ECO:0000313" key="2">
    <source>
        <dbReference type="Proteomes" id="UP000188181"/>
    </source>
</evidence>
<protein>
    <submittedName>
        <fullName evidence="1">Uncharacterized protein</fullName>
    </submittedName>
</protein>
<proteinExistence type="predicted"/>
<dbReference type="RefSeq" id="WP_146683559.1">
    <property type="nucleotide sequence ID" value="NZ_CP019646.1"/>
</dbReference>